<dbReference type="Pfam" id="PF04055">
    <property type="entry name" value="Radical_SAM"/>
    <property type="match status" value="1"/>
</dbReference>
<feature type="domain" description="MTTase N-terminal" evidence="12">
    <location>
        <begin position="3"/>
        <end position="119"/>
    </location>
</feature>
<comment type="caution">
    <text evidence="14">The sequence shown here is derived from an EMBL/GenBank/DDBJ whole genome shotgun (WGS) entry which is preliminary data.</text>
</comment>
<dbReference type="GO" id="GO:0103039">
    <property type="term" value="F:protein methylthiotransferase activity"/>
    <property type="evidence" value="ECO:0007669"/>
    <property type="project" value="UniProtKB-EC"/>
</dbReference>
<sequence>MPTHVYMHTLGCPKNRVDSEVMLGTLADAGYRLVQEPERADVIVVNTCGFIESAKQESIAAIVELADQKAAGRCKKLVVAGCLTQRYHAELAAELPEVDHFVGTGAYQDIARIVADAQASRVIVPDPDFVHAASTPRVNSLPSHTAYLKIAEGCDNACAFCIIPALRGPQRSRPVADLVAEAEALAADGAVELSLVAQDLTAWGQDLPGRPRLHELLPALCRVDGLRWLRLHYAYPRDFPDALIEVMASEPAIVKYLDMPLQHSSDRLLRAMKRGRDSQFLRDLLAKLRARVPGLALRTSLIVGLPGETEADFQDLLAFVREQRFERLGVFEYSREEGTPAAAMDGQVPEELKRERFQAVMEVQRDLAAAHQRAMIGRRLEVLVEGASEESEHLLQGRHAQQAPEIDGLTYLNEVAIPGEPEAAVYPGDLVTVEVTDAGDYDLVGRVVARDARPRRAPQARKAPRTSGLRVLG</sequence>
<dbReference type="InterPro" id="IPR005839">
    <property type="entry name" value="Methylthiotransferase"/>
</dbReference>
<comment type="subcellular location">
    <subcellularLocation>
        <location evidence="9">Cytoplasm</location>
    </subcellularLocation>
</comment>
<dbReference type="Gene3D" id="3.40.50.12160">
    <property type="entry name" value="Methylthiotransferase, N-terminal domain"/>
    <property type="match status" value="1"/>
</dbReference>
<dbReference type="PANTHER" id="PTHR43837:SF1">
    <property type="entry name" value="RIBOSOMAL PROTEIN US12 METHYLTHIOTRANSFERASE RIMO"/>
    <property type="match status" value="1"/>
</dbReference>
<feature type="domain" description="Radical SAM core" evidence="13">
    <location>
        <begin position="140"/>
        <end position="370"/>
    </location>
</feature>
<keyword evidence="3 9" id="KW-0963">Cytoplasm</keyword>
<dbReference type="PROSITE" id="PS51449">
    <property type="entry name" value="MTTASE_N"/>
    <property type="match status" value="1"/>
</dbReference>
<dbReference type="InterPro" id="IPR020612">
    <property type="entry name" value="Methylthiotransferase_CS"/>
</dbReference>
<dbReference type="NCBIfam" id="TIGR00089">
    <property type="entry name" value="MiaB/RimO family radical SAM methylthiotransferase"/>
    <property type="match status" value="1"/>
</dbReference>
<dbReference type="GO" id="GO:0035599">
    <property type="term" value="F:aspartic acid methylthiotransferase activity"/>
    <property type="evidence" value="ECO:0007669"/>
    <property type="project" value="TreeGrafter"/>
</dbReference>
<keyword evidence="4 9" id="KW-0808">Transferase</keyword>
<proteinExistence type="inferred from homology"/>
<evidence type="ECO:0000256" key="3">
    <source>
        <dbReference type="ARBA" id="ARBA00022490"/>
    </source>
</evidence>
<comment type="similarity">
    <text evidence="9">Belongs to the methylthiotransferase family. RimO subfamily.</text>
</comment>
<dbReference type="NCBIfam" id="TIGR01125">
    <property type="entry name" value="30S ribosomal protein S12 methylthiotransferase RimO"/>
    <property type="match status" value="1"/>
</dbReference>
<dbReference type="SFLD" id="SFLDG01061">
    <property type="entry name" value="methylthiotransferase"/>
    <property type="match status" value="1"/>
</dbReference>
<dbReference type="SMART" id="SM00729">
    <property type="entry name" value="Elp3"/>
    <property type="match status" value="1"/>
</dbReference>
<dbReference type="AlphaFoldDB" id="A0A7I9VQM4"/>
<dbReference type="GO" id="GO:0046872">
    <property type="term" value="F:metal ion binding"/>
    <property type="evidence" value="ECO:0007669"/>
    <property type="project" value="UniProtKB-KW"/>
</dbReference>
<keyword evidence="8 9" id="KW-0411">Iron-sulfur</keyword>
<evidence type="ECO:0000256" key="7">
    <source>
        <dbReference type="ARBA" id="ARBA00023004"/>
    </source>
</evidence>
<dbReference type="GO" id="GO:0005829">
    <property type="term" value="C:cytosol"/>
    <property type="evidence" value="ECO:0007669"/>
    <property type="project" value="TreeGrafter"/>
</dbReference>
<accession>A0A7I9VQM4</accession>
<dbReference type="PROSITE" id="PS51918">
    <property type="entry name" value="RADICAL_SAM"/>
    <property type="match status" value="1"/>
</dbReference>
<dbReference type="Pfam" id="PF00919">
    <property type="entry name" value="UPF0004"/>
    <property type="match status" value="1"/>
</dbReference>
<dbReference type="Gene3D" id="3.80.30.20">
    <property type="entry name" value="tm_1862 like domain"/>
    <property type="match status" value="1"/>
</dbReference>
<feature type="region of interest" description="Disordered" evidence="10">
    <location>
        <begin position="452"/>
        <end position="473"/>
    </location>
</feature>
<comment type="catalytic activity">
    <reaction evidence="9">
        <text>L-aspartate(89)-[ribosomal protein uS12]-hydrogen + (sulfur carrier)-SH + AH2 + 2 S-adenosyl-L-methionine = 3-methylsulfanyl-L-aspartate(89)-[ribosomal protein uS12]-hydrogen + (sulfur carrier)-H + 5'-deoxyadenosine + L-methionine + A + S-adenosyl-L-homocysteine + 2 H(+)</text>
        <dbReference type="Rhea" id="RHEA:37087"/>
        <dbReference type="Rhea" id="RHEA-COMP:10460"/>
        <dbReference type="Rhea" id="RHEA-COMP:10461"/>
        <dbReference type="Rhea" id="RHEA-COMP:14737"/>
        <dbReference type="Rhea" id="RHEA-COMP:14739"/>
        <dbReference type="ChEBI" id="CHEBI:13193"/>
        <dbReference type="ChEBI" id="CHEBI:15378"/>
        <dbReference type="ChEBI" id="CHEBI:17319"/>
        <dbReference type="ChEBI" id="CHEBI:17499"/>
        <dbReference type="ChEBI" id="CHEBI:29917"/>
        <dbReference type="ChEBI" id="CHEBI:29961"/>
        <dbReference type="ChEBI" id="CHEBI:57844"/>
        <dbReference type="ChEBI" id="CHEBI:57856"/>
        <dbReference type="ChEBI" id="CHEBI:59789"/>
        <dbReference type="ChEBI" id="CHEBI:64428"/>
        <dbReference type="ChEBI" id="CHEBI:73599"/>
        <dbReference type="EC" id="2.8.4.4"/>
    </reaction>
</comment>
<dbReference type="Pfam" id="PF18693">
    <property type="entry name" value="TRAM_2"/>
    <property type="match status" value="1"/>
</dbReference>
<gene>
    <name evidence="9 14" type="primary">rimO</name>
    <name evidence="14" type="ORF">AMYX_34550</name>
</gene>
<organism evidence="14 15">
    <name type="scientific">Anaeromyxobacter diazotrophicus</name>
    <dbReference type="NCBI Taxonomy" id="2590199"/>
    <lineage>
        <taxon>Bacteria</taxon>
        <taxon>Pseudomonadati</taxon>
        <taxon>Myxococcota</taxon>
        <taxon>Myxococcia</taxon>
        <taxon>Myxococcales</taxon>
        <taxon>Cystobacterineae</taxon>
        <taxon>Anaeromyxobacteraceae</taxon>
        <taxon>Anaeromyxobacter</taxon>
    </lineage>
</organism>
<dbReference type="SFLD" id="SFLDF00274">
    <property type="entry name" value="ribosomal_protein_S12_methylth"/>
    <property type="match status" value="1"/>
</dbReference>
<dbReference type="PANTHER" id="PTHR43837">
    <property type="entry name" value="RIBOSOMAL PROTEIN S12 METHYLTHIOTRANSFERASE RIMO"/>
    <property type="match status" value="1"/>
</dbReference>
<feature type="binding site" evidence="9">
    <location>
        <position position="12"/>
    </location>
    <ligand>
        <name>[4Fe-4S] cluster</name>
        <dbReference type="ChEBI" id="CHEBI:49883"/>
        <label>1</label>
    </ligand>
</feature>
<feature type="binding site" evidence="9">
    <location>
        <position position="48"/>
    </location>
    <ligand>
        <name>[4Fe-4S] cluster</name>
        <dbReference type="ChEBI" id="CHEBI:49883"/>
        <label>1</label>
    </ligand>
</feature>
<evidence type="ECO:0000256" key="6">
    <source>
        <dbReference type="ARBA" id="ARBA00022723"/>
    </source>
</evidence>
<dbReference type="InterPro" id="IPR058240">
    <property type="entry name" value="rSAM_sf"/>
</dbReference>
<evidence type="ECO:0000256" key="8">
    <source>
        <dbReference type="ARBA" id="ARBA00023014"/>
    </source>
</evidence>
<evidence type="ECO:0000256" key="4">
    <source>
        <dbReference type="ARBA" id="ARBA00022679"/>
    </source>
</evidence>
<dbReference type="CDD" id="cd01335">
    <property type="entry name" value="Radical_SAM"/>
    <property type="match status" value="1"/>
</dbReference>
<keyword evidence="14" id="KW-0689">Ribosomal protein</keyword>
<dbReference type="GO" id="GO:0005840">
    <property type="term" value="C:ribosome"/>
    <property type="evidence" value="ECO:0007669"/>
    <property type="project" value="UniProtKB-KW"/>
</dbReference>
<dbReference type="InterPro" id="IPR038135">
    <property type="entry name" value="Methylthiotransferase_N_sf"/>
</dbReference>
<dbReference type="Gene3D" id="2.40.50.140">
    <property type="entry name" value="Nucleic acid-binding proteins"/>
    <property type="match status" value="1"/>
</dbReference>
<evidence type="ECO:0000256" key="2">
    <source>
        <dbReference type="ARBA" id="ARBA00022485"/>
    </source>
</evidence>
<feature type="binding site" evidence="9">
    <location>
        <position position="154"/>
    </location>
    <ligand>
        <name>[4Fe-4S] cluster</name>
        <dbReference type="ChEBI" id="CHEBI:49883"/>
        <label>2</label>
        <note>4Fe-4S-S-AdoMet</note>
    </ligand>
</feature>
<evidence type="ECO:0000259" key="12">
    <source>
        <dbReference type="PROSITE" id="PS51449"/>
    </source>
</evidence>
<dbReference type="InterPro" id="IPR005840">
    <property type="entry name" value="Ribosomal_uS12_MeSTrfase_RimO"/>
</dbReference>
<keyword evidence="5 9" id="KW-0949">S-adenosyl-L-methionine</keyword>
<dbReference type="GO" id="GO:0051539">
    <property type="term" value="F:4 iron, 4 sulfur cluster binding"/>
    <property type="evidence" value="ECO:0007669"/>
    <property type="project" value="UniProtKB-UniRule"/>
</dbReference>
<dbReference type="FunFam" id="3.80.30.20:FF:000001">
    <property type="entry name" value="tRNA-2-methylthio-N(6)-dimethylallyladenosine synthase 2"/>
    <property type="match status" value="1"/>
</dbReference>
<dbReference type="EMBL" id="BJTG01000008">
    <property type="protein sequence ID" value="GEJ58714.1"/>
    <property type="molecule type" value="Genomic_DNA"/>
</dbReference>
<dbReference type="SFLD" id="SFLDG01082">
    <property type="entry name" value="B12-binding_domain_containing"/>
    <property type="match status" value="1"/>
</dbReference>
<dbReference type="InterPro" id="IPR023404">
    <property type="entry name" value="rSAM_horseshoe"/>
</dbReference>
<dbReference type="EC" id="2.8.4.4" evidence="9"/>
<keyword evidence="14" id="KW-0687">Ribonucleoprotein</keyword>
<dbReference type="SUPFAM" id="SSF102114">
    <property type="entry name" value="Radical SAM enzymes"/>
    <property type="match status" value="1"/>
</dbReference>
<evidence type="ECO:0000313" key="15">
    <source>
        <dbReference type="Proteomes" id="UP000503640"/>
    </source>
</evidence>
<evidence type="ECO:0000313" key="14">
    <source>
        <dbReference type="EMBL" id="GEJ58714.1"/>
    </source>
</evidence>
<dbReference type="InterPro" id="IPR013848">
    <property type="entry name" value="Methylthiotransferase_N"/>
</dbReference>
<dbReference type="HAMAP" id="MF_01865">
    <property type="entry name" value="MTTase_RimO"/>
    <property type="match status" value="1"/>
</dbReference>
<dbReference type="SFLD" id="SFLDS00029">
    <property type="entry name" value="Radical_SAM"/>
    <property type="match status" value="1"/>
</dbReference>
<keyword evidence="7 9" id="KW-0408">Iron</keyword>
<dbReference type="GO" id="GO:0006400">
    <property type="term" value="P:tRNA modification"/>
    <property type="evidence" value="ECO:0007669"/>
    <property type="project" value="InterPro"/>
</dbReference>
<comment type="function">
    <text evidence="1">Catalyzes the methylthiolation of N6-(dimethylallyl)adenosine (i(6)A), leading to the formation of 2-methylthio-N6-(dimethylallyl)adenosine (ms(2)i(6)A) at position 37 in tRNAs that read codons beginning with uridine.</text>
</comment>
<feature type="domain" description="TRAM" evidence="11">
    <location>
        <begin position="373"/>
        <end position="449"/>
    </location>
</feature>
<dbReference type="InterPro" id="IPR006638">
    <property type="entry name" value="Elp3/MiaA/NifB-like_rSAM"/>
</dbReference>
<feature type="compositionally biased region" description="Basic residues" evidence="10">
    <location>
        <begin position="455"/>
        <end position="464"/>
    </location>
</feature>
<dbReference type="InterPro" id="IPR012340">
    <property type="entry name" value="NA-bd_OB-fold"/>
</dbReference>
<keyword evidence="15" id="KW-1185">Reference proteome</keyword>
<dbReference type="PROSITE" id="PS50926">
    <property type="entry name" value="TRAM"/>
    <property type="match status" value="1"/>
</dbReference>
<keyword evidence="6 9" id="KW-0479">Metal-binding</keyword>
<evidence type="ECO:0000259" key="11">
    <source>
        <dbReference type="PROSITE" id="PS50926"/>
    </source>
</evidence>
<comment type="cofactor">
    <cofactor evidence="9">
        <name>[4Fe-4S] cluster</name>
        <dbReference type="ChEBI" id="CHEBI:49883"/>
    </cofactor>
    <text evidence="9">Binds 2 [4Fe-4S] clusters. One cluster is coordinated with 3 cysteines and an exchangeable S-adenosyl-L-methionine.</text>
</comment>
<keyword evidence="2 9" id="KW-0004">4Fe-4S</keyword>
<dbReference type="PROSITE" id="PS01278">
    <property type="entry name" value="MTTASE_RADICAL"/>
    <property type="match status" value="1"/>
</dbReference>
<dbReference type="InterPro" id="IPR007197">
    <property type="entry name" value="rSAM"/>
</dbReference>
<dbReference type="InterPro" id="IPR002792">
    <property type="entry name" value="TRAM_dom"/>
</dbReference>
<evidence type="ECO:0000259" key="13">
    <source>
        <dbReference type="PROSITE" id="PS51918"/>
    </source>
</evidence>
<dbReference type="Proteomes" id="UP000503640">
    <property type="component" value="Unassembled WGS sequence"/>
</dbReference>
<name>A0A7I9VQM4_9BACT</name>
<comment type="function">
    <text evidence="9">Catalyzes the methylthiolation of an aspartic acid residue of ribosomal protein uS12.</text>
</comment>
<evidence type="ECO:0000256" key="5">
    <source>
        <dbReference type="ARBA" id="ARBA00022691"/>
    </source>
</evidence>
<evidence type="ECO:0000256" key="10">
    <source>
        <dbReference type="SAM" id="MobiDB-lite"/>
    </source>
</evidence>
<dbReference type="FunFam" id="3.40.50.12160:FF:000003">
    <property type="entry name" value="CDK5 regulatory subunit-associated protein 1"/>
    <property type="match status" value="1"/>
</dbReference>
<protein>
    <recommendedName>
        <fullName evidence="9">Ribosomal protein uS12 methylthiotransferase RimO</fullName>
        <shortName evidence="9">uS12 MTTase</shortName>
        <shortName evidence="9">uS12 methylthiotransferase</shortName>
        <ecNumber evidence="9">2.8.4.4</ecNumber>
    </recommendedName>
    <alternativeName>
        <fullName evidence="9">Ribosomal protein uS12 (aspartate-C(3))-methylthiotransferase</fullName>
    </alternativeName>
    <alternativeName>
        <fullName evidence="9">Ribosome maturation factor RimO</fullName>
    </alternativeName>
</protein>
<reference evidence="15" key="1">
    <citation type="journal article" date="2020" name="Appl. Environ. Microbiol.">
        <title>Diazotrophic Anaeromyxobacter Isolates from Soils.</title>
        <authorList>
            <person name="Masuda Y."/>
            <person name="Yamanaka H."/>
            <person name="Xu Z.X."/>
            <person name="Shiratori Y."/>
            <person name="Aono T."/>
            <person name="Amachi S."/>
            <person name="Senoo K."/>
            <person name="Itoh H."/>
        </authorList>
    </citation>
    <scope>NUCLEOTIDE SEQUENCE [LARGE SCALE GENOMIC DNA]</scope>
    <source>
        <strain evidence="15">R267</strain>
    </source>
</reference>
<feature type="binding site" evidence="9">
    <location>
        <position position="158"/>
    </location>
    <ligand>
        <name>[4Fe-4S] cluster</name>
        <dbReference type="ChEBI" id="CHEBI:49883"/>
        <label>2</label>
        <note>4Fe-4S-S-AdoMet</note>
    </ligand>
</feature>
<feature type="binding site" evidence="9">
    <location>
        <position position="82"/>
    </location>
    <ligand>
        <name>[4Fe-4S] cluster</name>
        <dbReference type="ChEBI" id="CHEBI:49883"/>
        <label>1</label>
    </ligand>
</feature>
<dbReference type="RefSeq" id="WP_235969685.1">
    <property type="nucleotide sequence ID" value="NZ_BJTG01000008.1"/>
</dbReference>
<evidence type="ECO:0000256" key="9">
    <source>
        <dbReference type="HAMAP-Rule" id="MF_01865"/>
    </source>
</evidence>
<feature type="binding site" evidence="9">
    <location>
        <position position="161"/>
    </location>
    <ligand>
        <name>[4Fe-4S] cluster</name>
        <dbReference type="ChEBI" id="CHEBI:49883"/>
        <label>2</label>
        <note>4Fe-4S-S-AdoMet</note>
    </ligand>
</feature>
<evidence type="ECO:0000256" key="1">
    <source>
        <dbReference type="ARBA" id="ARBA00003234"/>
    </source>
</evidence>